<reference evidence="2 3" key="2">
    <citation type="submission" date="2018-06" db="EMBL/GenBank/DDBJ databases">
        <authorList>
            <person name="Zhirakovskaya E."/>
        </authorList>
    </citation>
    <scope>NUCLEOTIDE SEQUENCE [LARGE SCALE GENOMIC DNA]</scope>
    <source>
        <strain evidence="2 3">FBKL4.011</strain>
    </source>
</reference>
<keyword evidence="3" id="KW-1185">Reference proteome</keyword>
<dbReference type="FunFam" id="2.130.10.10:FF:000306">
    <property type="entry name" value="3-carboxymuconate cyclase"/>
    <property type="match status" value="1"/>
</dbReference>
<dbReference type="AlphaFoldDB" id="A0A364K470"/>
<dbReference type="Pfam" id="PF10282">
    <property type="entry name" value="Lactonase"/>
    <property type="match status" value="1"/>
</dbReference>
<dbReference type="SUPFAM" id="SSF51004">
    <property type="entry name" value="C-terminal (heme d1) domain of cytochrome cd1-nitrite reductase"/>
    <property type="match status" value="1"/>
</dbReference>
<evidence type="ECO:0000313" key="2">
    <source>
        <dbReference type="EMBL" id="RAL24059.1"/>
    </source>
</evidence>
<accession>A0A364K470</accession>
<dbReference type="RefSeq" id="WP_113659052.1">
    <property type="nucleotide sequence ID" value="NZ_KZ845667.1"/>
</dbReference>
<protein>
    <recommendedName>
        <fullName evidence="4">6-phosphogluconolactonase</fullName>
    </recommendedName>
</protein>
<dbReference type="InterPro" id="IPR019405">
    <property type="entry name" value="Lactonase_7-beta_prop"/>
</dbReference>
<evidence type="ECO:0008006" key="4">
    <source>
        <dbReference type="Google" id="ProtNLM"/>
    </source>
</evidence>
<dbReference type="OrthoDB" id="9790815at2"/>
<name>A0A364K470_9BACL</name>
<organism evidence="2 3">
    <name type="scientific">Thermoflavimicrobium daqui</name>
    <dbReference type="NCBI Taxonomy" id="2137476"/>
    <lineage>
        <taxon>Bacteria</taxon>
        <taxon>Bacillati</taxon>
        <taxon>Bacillota</taxon>
        <taxon>Bacilli</taxon>
        <taxon>Bacillales</taxon>
        <taxon>Thermoactinomycetaceae</taxon>
        <taxon>Thermoflavimicrobium</taxon>
    </lineage>
</organism>
<dbReference type="GO" id="GO:0017057">
    <property type="term" value="F:6-phosphogluconolactonase activity"/>
    <property type="evidence" value="ECO:0007669"/>
    <property type="project" value="TreeGrafter"/>
</dbReference>
<dbReference type="GO" id="GO:0005829">
    <property type="term" value="C:cytosol"/>
    <property type="evidence" value="ECO:0007669"/>
    <property type="project" value="TreeGrafter"/>
</dbReference>
<dbReference type="InterPro" id="IPR015943">
    <property type="entry name" value="WD40/YVTN_repeat-like_dom_sf"/>
</dbReference>
<proteinExistence type="inferred from homology"/>
<gene>
    <name evidence="2" type="ORF">DL897_10190</name>
</gene>
<evidence type="ECO:0000256" key="1">
    <source>
        <dbReference type="ARBA" id="ARBA00005564"/>
    </source>
</evidence>
<reference evidence="2 3" key="1">
    <citation type="submission" date="2018-06" db="EMBL/GenBank/DDBJ databases">
        <title>Thermoflavimicrobium daqus sp. nov., a thermophilic microbe isolated from Moutai-flavour Daqu.</title>
        <authorList>
            <person name="Wang X."/>
            <person name="Zhou H."/>
        </authorList>
    </citation>
    <scope>NUCLEOTIDE SEQUENCE [LARGE SCALE GENOMIC DNA]</scope>
    <source>
        <strain evidence="2 3">FBKL4.011</strain>
    </source>
</reference>
<comment type="similarity">
    <text evidence="1">Belongs to the cycloisomerase 2 family.</text>
</comment>
<dbReference type="InterPro" id="IPR011048">
    <property type="entry name" value="Haem_d1_sf"/>
</dbReference>
<comment type="caution">
    <text evidence="2">The sequence shown here is derived from an EMBL/GenBank/DDBJ whole genome shotgun (WGS) entry which is preliminary data.</text>
</comment>
<dbReference type="InterPro" id="IPR050282">
    <property type="entry name" value="Cycloisomerase_2"/>
</dbReference>
<dbReference type="Gene3D" id="2.130.10.10">
    <property type="entry name" value="YVTN repeat-like/Quinoprotein amine dehydrogenase"/>
    <property type="match status" value="1"/>
</dbReference>
<evidence type="ECO:0000313" key="3">
    <source>
        <dbReference type="Proteomes" id="UP000251213"/>
    </source>
</evidence>
<dbReference type="PANTHER" id="PTHR30344">
    <property type="entry name" value="6-PHOSPHOGLUCONOLACTONASE-RELATED"/>
    <property type="match status" value="1"/>
</dbReference>
<sequence>MNQQVKESIFMYIGSYTNKNTTGIYQCSFNPSTGTMKLIDRINDIEHPSFLTIDQDQKILYAVSETKEVDGRQSGKVVSYRIHPKTGELTYLNEQLTLGAHPCYVSLNSQKRQLFAVNYSGGNICSFPIRANGEIGEITDLVQHEGSSIRVDRQSNAHPHSIIIDPSMQFAYVPDLGLDRIKIYQLTKDNKLNNIKDIQLQPGAGPRHLVFHPLNPYAYLINELDCTITVYSYTNDGSLTQLQNIPTLPQPINPKNTGADIHILPSGRFLYGSIRGDNSIFIYQINQENGHLTFVDKVSTRGNNPRNFSLSPDGRFLVVANQSSDSIISFEIDQETGKLSEPRDSLHVSEPVCIQFLRHDKPPKSPV</sequence>
<dbReference type="PANTHER" id="PTHR30344:SF1">
    <property type="entry name" value="6-PHOSPHOGLUCONOLACTONASE"/>
    <property type="match status" value="1"/>
</dbReference>
<dbReference type="EMBL" id="QJKK01000005">
    <property type="protein sequence ID" value="RAL24059.1"/>
    <property type="molecule type" value="Genomic_DNA"/>
</dbReference>
<dbReference type="Proteomes" id="UP000251213">
    <property type="component" value="Unassembled WGS sequence"/>
</dbReference>